<dbReference type="Gene3D" id="2.40.128.640">
    <property type="match status" value="1"/>
</dbReference>
<dbReference type="Proteomes" id="UP001597480">
    <property type="component" value="Unassembled WGS sequence"/>
</dbReference>
<gene>
    <name evidence="1" type="ORF">ACFSR3_02010</name>
</gene>
<dbReference type="EMBL" id="JBHUMD010000003">
    <property type="protein sequence ID" value="MFD2600819.1"/>
    <property type="molecule type" value="Genomic_DNA"/>
</dbReference>
<reference evidence="2" key="1">
    <citation type="journal article" date="2019" name="Int. J. Syst. Evol. Microbiol.">
        <title>The Global Catalogue of Microorganisms (GCM) 10K type strain sequencing project: providing services to taxonomists for standard genome sequencing and annotation.</title>
        <authorList>
            <consortium name="The Broad Institute Genomics Platform"/>
            <consortium name="The Broad Institute Genome Sequencing Center for Infectious Disease"/>
            <person name="Wu L."/>
            <person name="Ma J."/>
        </authorList>
    </citation>
    <scope>NUCLEOTIDE SEQUENCE [LARGE SCALE GENOMIC DNA]</scope>
    <source>
        <strain evidence="2">KCTC 42107</strain>
    </source>
</reference>
<dbReference type="Pfam" id="PF04170">
    <property type="entry name" value="NlpE"/>
    <property type="match status" value="1"/>
</dbReference>
<evidence type="ECO:0000313" key="2">
    <source>
        <dbReference type="Proteomes" id="UP001597480"/>
    </source>
</evidence>
<dbReference type="PROSITE" id="PS51257">
    <property type="entry name" value="PROKAR_LIPOPROTEIN"/>
    <property type="match status" value="1"/>
</dbReference>
<sequence length="159" mass="17850">MRLLQILCLSAVLITAGGCKEEKRPERLDKEIHPKEVVDTVENDTFEINTVHNSSNSLDWAGTYSGVTPCADCPGIKTVMTLNNDNTYSLSEQYLEKEKIPRTFKGKFSWDEKGSVITLDAEGDHHKFKVMEGKLQILDKFGDAKQGGRADEFMLPKVK</sequence>
<proteinExistence type="predicted"/>
<evidence type="ECO:0000313" key="1">
    <source>
        <dbReference type="EMBL" id="MFD2600819.1"/>
    </source>
</evidence>
<dbReference type="InterPro" id="IPR007298">
    <property type="entry name" value="Cu-R_lipoprotein_NlpE"/>
</dbReference>
<comment type="caution">
    <text evidence="1">The sequence shown here is derived from an EMBL/GenBank/DDBJ whole genome shotgun (WGS) entry which is preliminary data.</text>
</comment>
<organism evidence="1 2">
    <name type="scientific">Flavobacterium suzhouense</name>
    <dbReference type="NCBI Taxonomy" id="1529638"/>
    <lineage>
        <taxon>Bacteria</taxon>
        <taxon>Pseudomonadati</taxon>
        <taxon>Bacteroidota</taxon>
        <taxon>Flavobacteriia</taxon>
        <taxon>Flavobacteriales</taxon>
        <taxon>Flavobacteriaceae</taxon>
        <taxon>Flavobacterium</taxon>
    </lineage>
</organism>
<protein>
    <submittedName>
        <fullName evidence="1">Copper resistance protein NlpE</fullName>
    </submittedName>
</protein>
<keyword evidence="2" id="KW-1185">Reference proteome</keyword>
<name>A0ABW5NP58_9FLAO</name>
<accession>A0ABW5NP58</accession>
<dbReference type="RefSeq" id="WP_379819489.1">
    <property type="nucleotide sequence ID" value="NZ_JBHUMD010000003.1"/>
</dbReference>